<feature type="chain" id="PRO_5036366305" evidence="1">
    <location>
        <begin position="25"/>
        <end position="566"/>
    </location>
</feature>
<protein>
    <submittedName>
        <fullName evidence="2">Uncharacterized protein</fullName>
    </submittedName>
</protein>
<dbReference type="EMBL" id="VSWC01000080">
    <property type="protein sequence ID" value="KAA1092410.1"/>
    <property type="molecule type" value="Genomic_DNA"/>
</dbReference>
<reference evidence="4 5" key="1">
    <citation type="submission" date="2019-05" db="EMBL/GenBank/DDBJ databases">
        <title>Emergence of the Ug99 lineage of the wheat stem rust pathogen through somatic hybridization.</title>
        <authorList>
            <person name="Li F."/>
            <person name="Upadhyaya N.M."/>
            <person name="Sperschneider J."/>
            <person name="Matny O."/>
            <person name="Nguyen-Phuc H."/>
            <person name="Mago R."/>
            <person name="Raley C."/>
            <person name="Miller M.E."/>
            <person name="Silverstein K.A.T."/>
            <person name="Henningsen E."/>
            <person name="Hirsch C.D."/>
            <person name="Visser B."/>
            <person name="Pretorius Z.A."/>
            <person name="Steffenson B.J."/>
            <person name="Schwessinger B."/>
            <person name="Dodds P.N."/>
            <person name="Figueroa M."/>
        </authorList>
    </citation>
    <scope>NUCLEOTIDE SEQUENCE [LARGE SCALE GENOMIC DNA]</scope>
    <source>
        <strain evidence="2">21-0</strain>
        <strain evidence="3 5">Ug99</strain>
    </source>
</reference>
<evidence type="ECO:0000313" key="2">
    <source>
        <dbReference type="EMBL" id="KAA1092410.1"/>
    </source>
</evidence>
<name>A0A5B0NWF2_PUCGR</name>
<dbReference type="Proteomes" id="UP000325313">
    <property type="component" value="Unassembled WGS sequence"/>
</dbReference>
<keyword evidence="1" id="KW-0732">Signal</keyword>
<organism evidence="2 4">
    <name type="scientific">Puccinia graminis f. sp. tritici</name>
    <dbReference type="NCBI Taxonomy" id="56615"/>
    <lineage>
        <taxon>Eukaryota</taxon>
        <taxon>Fungi</taxon>
        <taxon>Dikarya</taxon>
        <taxon>Basidiomycota</taxon>
        <taxon>Pucciniomycotina</taxon>
        <taxon>Pucciniomycetes</taxon>
        <taxon>Pucciniales</taxon>
        <taxon>Pucciniaceae</taxon>
        <taxon>Puccinia</taxon>
    </lineage>
</organism>
<dbReference type="EMBL" id="VDEP01000312">
    <property type="protein sequence ID" value="KAA1105101.1"/>
    <property type="molecule type" value="Genomic_DNA"/>
</dbReference>
<sequence>MRIFRKSAALLLSILGALEQFQSGGVTPVAAEEASARSVANKGVSITLASDCGHQSSNLKRSWEMRVGGSKSHPLSCEATCKKAKMEDGSRQAVFRCYIKTSRRLHNWRSTVLASNPDKNKETRLKKQIANVLISMSTLFEKRMHELNDQSFRFDAMVRDEVLPNHLSQSMLEKWEGGLLESIMEIYQIWKPFRRYNTPEQSSAMKEGSELMIEFFIDIQKHQIISNKSLSDFLNSGKMGRLISIYAISRFPIDDSWDVEKVYLNFNLKLSLQENPLTSKMAGILKLLDPDTWKNIELDYLHVQLSLPRNGKSLIGFSQIKKDFLELSSNRKEFLSEKNYRLETFFHQLVSYISQLKIMSEFELSRKSFIEIKHLNDMINILVDYYPHRISMAFMQERKDVSSIICTFQESVGLVASLFHSWYIRERLIEVEKKTKDPYLDLLVDLNENRTISRFEEERLQEEVIASEASIFEHKKFMSFQRKVLKASEEIPQKDLKCAILKCRSQEERFISRLSQLENRNNPSDFDFIHLMGYYTQLCYHFLRLYDNHTSTAELLQYSRQDRQTG</sequence>
<evidence type="ECO:0000313" key="5">
    <source>
        <dbReference type="Proteomes" id="UP000325313"/>
    </source>
</evidence>
<dbReference type="AlphaFoldDB" id="A0A5B0NWF2"/>
<evidence type="ECO:0000256" key="1">
    <source>
        <dbReference type="SAM" id="SignalP"/>
    </source>
</evidence>
<evidence type="ECO:0000313" key="3">
    <source>
        <dbReference type="EMBL" id="KAA1105101.1"/>
    </source>
</evidence>
<accession>A0A5B0NWF2</accession>
<feature type="signal peptide" evidence="1">
    <location>
        <begin position="1"/>
        <end position="24"/>
    </location>
</feature>
<dbReference type="Proteomes" id="UP000324748">
    <property type="component" value="Unassembled WGS sequence"/>
</dbReference>
<gene>
    <name evidence="2" type="ORF">PGT21_001808</name>
    <name evidence="3" type="ORF">PGTUg99_010533</name>
</gene>
<evidence type="ECO:0000313" key="4">
    <source>
        <dbReference type="Proteomes" id="UP000324748"/>
    </source>
</evidence>
<keyword evidence="4" id="KW-1185">Reference proteome</keyword>
<proteinExistence type="predicted"/>
<comment type="caution">
    <text evidence="2">The sequence shown here is derived from an EMBL/GenBank/DDBJ whole genome shotgun (WGS) entry which is preliminary data.</text>
</comment>